<protein>
    <submittedName>
        <fullName evidence="2">SusD/RagB family nutrient-binding outer membrane lipoprotein</fullName>
    </submittedName>
</protein>
<reference evidence="2 3" key="1">
    <citation type="submission" date="2019-12" db="EMBL/GenBank/DDBJ databases">
        <authorList>
            <person name="Dong K."/>
        </authorList>
    </citation>
    <scope>NUCLEOTIDE SEQUENCE [LARGE SCALE GENOMIC DNA]</scope>
    <source>
        <strain evidence="2 3">JCM 31225</strain>
    </source>
</reference>
<feature type="chain" id="PRO_5026883290" evidence="1">
    <location>
        <begin position="23"/>
        <end position="564"/>
    </location>
</feature>
<dbReference type="SUPFAM" id="SSF48452">
    <property type="entry name" value="TPR-like"/>
    <property type="match status" value="1"/>
</dbReference>
<accession>A0A6N8KYF0</accession>
<keyword evidence="3" id="KW-1185">Reference proteome</keyword>
<dbReference type="AlphaFoldDB" id="A0A6N8KYF0"/>
<sequence length="564" mass="65199">MIAMKFVKQTLLILSACCFLTACDKDKFGRYNTDPDAVISLDPDLLLTRAIINIHDNDFEAFYDNYSYISRWSRVFLQRSGNSIDVTQNASNANHRYGKFFEDSGPILVDIQELIDKLPAEQQARLIYKRAIPTILKVYQYWYVSDVNGSLPYKEAFQARYQGTLTPKYETQDELYHLFDADLKEAATILSTVQKEEQVSYGQADLYFQGDAKKWAKAANSMRLLIALRLSKRDPERVKTIVKEVLNHPAGLIENPAESWVFKARAGFTAGGNWNISGNGRAFVGEHGVVDYMWETKDPRLQLFFKENMWNIENFEEAKAQEVIPKDAVFDERRYYGQYSNPSANKDPKKARFLRPLSVKKGKNTLFLDTVSRIQDRLFHPDNNGGKGSGIFPILTYADLCFIRAELAQRGWSSEQPKEWYDKGVRASLDFYNELAMRAQIEPYNPLTSLDIDGFLQQPDIVFQPAKGLEQIVLQAYLNYFRNFNEAWALIKRTGMPNEQTRLSFEPWKDEERILEMPRRFPINYPGIGDYNFENKKNALDEMVKDPDFGLPSSIQGRVWWDKK</sequence>
<organism evidence="2 3">
    <name type="scientific">Sphingobacterium humi</name>
    <dbReference type="NCBI Taxonomy" id="1796905"/>
    <lineage>
        <taxon>Bacteria</taxon>
        <taxon>Pseudomonadati</taxon>
        <taxon>Bacteroidota</taxon>
        <taxon>Sphingobacteriia</taxon>
        <taxon>Sphingobacteriales</taxon>
        <taxon>Sphingobacteriaceae</taxon>
        <taxon>Sphingobacterium</taxon>
    </lineage>
</organism>
<evidence type="ECO:0000256" key="1">
    <source>
        <dbReference type="SAM" id="SignalP"/>
    </source>
</evidence>
<dbReference type="Gene3D" id="1.25.40.390">
    <property type="match status" value="1"/>
</dbReference>
<dbReference type="Pfam" id="PF12771">
    <property type="entry name" value="SusD-like_2"/>
    <property type="match status" value="1"/>
</dbReference>
<dbReference type="InterPro" id="IPR011990">
    <property type="entry name" value="TPR-like_helical_dom_sf"/>
</dbReference>
<keyword evidence="2" id="KW-0449">Lipoprotein</keyword>
<evidence type="ECO:0000313" key="3">
    <source>
        <dbReference type="Proteomes" id="UP000435036"/>
    </source>
</evidence>
<keyword evidence="1" id="KW-0732">Signal</keyword>
<feature type="signal peptide" evidence="1">
    <location>
        <begin position="1"/>
        <end position="22"/>
    </location>
</feature>
<proteinExistence type="predicted"/>
<comment type="caution">
    <text evidence="2">The sequence shown here is derived from an EMBL/GenBank/DDBJ whole genome shotgun (WGS) entry which is preliminary data.</text>
</comment>
<name>A0A6N8KYF0_9SPHI</name>
<gene>
    <name evidence="2" type="ORF">GQF63_10750</name>
</gene>
<dbReference type="PROSITE" id="PS51257">
    <property type="entry name" value="PROKAR_LIPOPROTEIN"/>
    <property type="match status" value="1"/>
</dbReference>
<evidence type="ECO:0000313" key="2">
    <source>
        <dbReference type="EMBL" id="MVZ62503.1"/>
    </source>
</evidence>
<dbReference type="Proteomes" id="UP000435036">
    <property type="component" value="Unassembled WGS sequence"/>
</dbReference>
<dbReference type="EMBL" id="WSQA01000007">
    <property type="protein sequence ID" value="MVZ62503.1"/>
    <property type="molecule type" value="Genomic_DNA"/>
</dbReference>
<dbReference type="InterPro" id="IPR041662">
    <property type="entry name" value="SusD-like_2"/>
</dbReference>